<proteinExistence type="predicted"/>
<dbReference type="STRING" id="151081.TW72_01575"/>
<feature type="signal peptide" evidence="1">
    <location>
        <begin position="1"/>
        <end position="21"/>
    </location>
</feature>
<dbReference type="EMBL" id="PNCG01000015">
    <property type="protein sequence ID" value="TMP86198.1"/>
    <property type="molecule type" value="Genomic_DNA"/>
</dbReference>
<evidence type="ECO:0000256" key="1">
    <source>
        <dbReference type="SAM" id="SignalP"/>
    </source>
</evidence>
<dbReference type="Proteomes" id="UP000305874">
    <property type="component" value="Unassembled WGS sequence"/>
</dbReference>
<gene>
    <name evidence="2" type="ORF">CWC05_14650</name>
</gene>
<dbReference type="RefSeq" id="WP_138548672.1">
    <property type="nucleotide sequence ID" value="NZ_PNBS01000017.1"/>
</dbReference>
<reference evidence="3" key="2">
    <citation type="submission" date="2019-06" db="EMBL/GenBank/DDBJ databases">
        <title>Co-occurence of chitin degradation, pigmentation and bioactivity in marine Pseudoalteromonas.</title>
        <authorList>
            <person name="Sonnenschein E.C."/>
            <person name="Bech P.K."/>
        </authorList>
    </citation>
    <scope>NUCLEOTIDE SEQUENCE [LARGE SCALE GENOMIC DNA]</scope>
    <source>
        <strain evidence="3">S2897</strain>
    </source>
</reference>
<feature type="chain" id="PRO_5024297195" evidence="1">
    <location>
        <begin position="22"/>
        <end position="75"/>
    </location>
</feature>
<accession>A0A5S3Z1W7</accession>
<sequence>MNKPLQAVLLISTLLATATQAGEPQVNTQPTATLPSTSLTQLNNKLEQQLDMQLHESIGRINQDVAKRIIEQQGN</sequence>
<dbReference type="AlphaFoldDB" id="A0A5S3Z1W7"/>
<evidence type="ECO:0000313" key="3">
    <source>
        <dbReference type="Proteomes" id="UP000305874"/>
    </source>
</evidence>
<reference evidence="2 3" key="1">
    <citation type="submission" date="2017-12" db="EMBL/GenBank/DDBJ databases">
        <authorList>
            <person name="Paulsen S."/>
            <person name="Gram L.K."/>
        </authorList>
    </citation>
    <scope>NUCLEOTIDE SEQUENCE [LARGE SCALE GENOMIC DNA]</scope>
    <source>
        <strain evidence="2 3">S2897</strain>
    </source>
</reference>
<organism evidence="2 3">
    <name type="scientific">Pseudoalteromonas ruthenica</name>
    <dbReference type="NCBI Taxonomy" id="151081"/>
    <lineage>
        <taxon>Bacteria</taxon>
        <taxon>Pseudomonadati</taxon>
        <taxon>Pseudomonadota</taxon>
        <taxon>Gammaproteobacteria</taxon>
        <taxon>Alteromonadales</taxon>
        <taxon>Pseudoalteromonadaceae</taxon>
        <taxon>Pseudoalteromonas</taxon>
    </lineage>
</organism>
<name>A0A5S3Z1W7_9GAMM</name>
<evidence type="ECO:0000313" key="2">
    <source>
        <dbReference type="EMBL" id="TMP86198.1"/>
    </source>
</evidence>
<keyword evidence="1" id="KW-0732">Signal</keyword>
<protein>
    <submittedName>
        <fullName evidence="2">Uncharacterized protein</fullName>
    </submittedName>
</protein>
<comment type="caution">
    <text evidence="2">The sequence shown here is derived from an EMBL/GenBank/DDBJ whole genome shotgun (WGS) entry which is preliminary data.</text>
</comment>